<sequence length="339" mass="38289">MHEVLSKHIHDNFALPAQAFTYGNGTTGSNRLKRSFARFLTEWLKPHTENTAEHVSINNGCSTSIEHLAWSLGDPGDGFLLGRPYYDTLPRDLGYRTGCNVVPVPFHGADPFVVEAVQNTETHSWMQAALIGLMRCCKEHKINLTSDEIYALSVWTNTVDTQPPPVPFASCLSVNPTGNIEPYRLHVVWGIIILPFHDSWVPVGLLNAPSSIADHIAGNILDDQIYVRKYIAENQVRLQEHYELVTRWARQHDRPYAPGANAALFLWVNLGKVYRLGHPERSFRDTSKDIMDALLAERVFLASGREFGSEEPGWFRMVFSNQKELLQMGLERIIVAINK</sequence>
<reference evidence="3 4" key="1">
    <citation type="submission" date="2024-02" db="EMBL/GenBank/DDBJ databases">
        <title>First draft genome assembly of two strains of Seiridium cardinale.</title>
        <authorList>
            <person name="Emiliani G."/>
            <person name="Scali E."/>
        </authorList>
    </citation>
    <scope>NUCLEOTIDE SEQUENCE [LARGE SCALE GENOMIC DNA]</scope>
    <source>
        <strain evidence="3 4">BM-138-000479</strain>
    </source>
</reference>
<dbReference type="Pfam" id="PF00155">
    <property type="entry name" value="Aminotran_1_2"/>
    <property type="match status" value="2"/>
</dbReference>
<keyword evidence="1" id="KW-0663">Pyridoxal phosphate</keyword>
<dbReference type="InterPro" id="IPR015421">
    <property type="entry name" value="PyrdxlP-dep_Trfase_major"/>
</dbReference>
<feature type="domain" description="Aminotransferase class I/classII large" evidence="2">
    <location>
        <begin position="26"/>
        <end position="151"/>
    </location>
</feature>
<organism evidence="3 4">
    <name type="scientific">Seiridium cardinale</name>
    <dbReference type="NCBI Taxonomy" id="138064"/>
    <lineage>
        <taxon>Eukaryota</taxon>
        <taxon>Fungi</taxon>
        <taxon>Dikarya</taxon>
        <taxon>Ascomycota</taxon>
        <taxon>Pezizomycotina</taxon>
        <taxon>Sordariomycetes</taxon>
        <taxon>Xylariomycetidae</taxon>
        <taxon>Amphisphaeriales</taxon>
        <taxon>Sporocadaceae</taxon>
        <taxon>Seiridium</taxon>
    </lineage>
</organism>
<dbReference type="PANTHER" id="PTHR43795">
    <property type="entry name" value="BIFUNCTIONAL ASPARTATE AMINOTRANSFERASE AND GLUTAMATE/ASPARTATE-PREPHENATE AMINOTRANSFERASE-RELATED"/>
    <property type="match status" value="1"/>
</dbReference>
<evidence type="ECO:0000313" key="3">
    <source>
        <dbReference type="EMBL" id="KAK9777629.1"/>
    </source>
</evidence>
<protein>
    <submittedName>
        <fullName evidence="3">Inactive 1-aminocyclopropane-1-carboxylate synthase-like protein 2</fullName>
    </submittedName>
</protein>
<evidence type="ECO:0000259" key="2">
    <source>
        <dbReference type="Pfam" id="PF00155"/>
    </source>
</evidence>
<gene>
    <name evidence="3" type="ORF">SCAR479_05677</name>
</gene>
<dbReference type="PANTHER" id="PTHR43795:SF63">
    <property type="entry name" value="PUTATIVE (AFU_ORTHOLOGUE AFUA_4G00630)-RELATED"/>
    <property type="match status" value="1"/>
</dbReference>
<dbReference type="InterPro" id="IPR004839">
    <property type="entry name" value="Aminotransferase_I/II_large"/>
</dbReference>
<keyword evidence="4" id="KW-1185">Reference proteome</keyword>
<dbReference type="InterPro" id="IPR015424">
    <property type="entry name" value="PyrdxlP-dep_Trfase"/>
</dbReference>
<dbReference type="InterPro" id="IPR050478">
    <property type="entry name" value="Ethylene_sulfur-biosynth"/>
</dbReference>
<comment type="caution">
    <text evidence="3">The sequence shown here is derived from an EMBL/GenBank/DDBJ whole genome shotgun (WGS) entry which is preliminary data.</text>
</comment>
<accession>A0ABR2XUX6</accession>
<dbReference type="EMBL" id="JARVKM010000020">
    <property type="protein sequence ID" value="KAK9777629.1"/>
    <property type="molecule type" value="Genomic_DNA"/>
</dbReference>
<dbReference type="SUPFAM" id="SSF53383">
    <property type="entry name" value="PLP-dependent transferases"/>
    <property type="match status" value="1"/>
</dbReference>
<evidence type="ECO:0000256" key="1">
    <source>
        <dbReference type="ARBA" id="ARBA00022898"/>
    </source>
</evidence>
<dbReference type="Proteomes" id="UP001465668">
    <property type="component" value="Unassembled WGS sequence"/>
</dbReference>
<dbReference type="InterPro" id="IPR015422">
    <property type="entry name" value="PyrdxlP-dep_Trfase_small"/>
</dbReference>
<evidence type="ECO:0000313" key="4">
    <source>
        <dbReference type="Proteomes" id="UP001465668"/>
    </source>
</evidence>
<name>A0ABR2XUX6_9PEZI</name>
<dbReference type="Gene3D" id="3.90.1150.10">
    <property type="entry name" value="Aspartate Aminotransferase, domain 1"/>
    <property type="match status" value="1"/>
</dbReference>
<proteinExistence type="predicted"/>
<feature type="domain" description="Aminotransferase class I/classII large" evidence="2">
    <location>
        <begin position="210"/>
        <end position="333"/>
    </location>
</feature>
<dbReference type="Gene3D" id="3.40.640.10">
    <property type="entry name" value="Type I PLP-dependent aspartate aminotransferase-like (Major domain)"/>
    <property type="match status" value="2"/>
</dbReference>